<accession>A0A510UMW5</accession>
<dbReference type="Proteomes" id="UP000448038">
    <property type="component" value="Unassembled WGS sequence"/>
</dbReference>
<gene>
    <name evidence="2" type="ORF">AFI02nite_39550</name>
    <name evidence="3" type="ORF">GNP88_19080</name>
</gene>
<dbReference type="Proteomes" id="UP000321787">
    <property type="component" value="Unassembled WGS sequence"/>
</dbReference>
<evidence type="ECO:0000313" key="3">
    <source>
        <dbReference type="EMBL" id="MUK51221.1"/>
    </source>
</evidence>
<protein>
    <recommendedName>
        <fullName evidence="1">Pilus assembly protein E-set like domain-containing protein</fullName>
    </recommendedName>
</protein>
<dbReference type="EMBL" id="WOBN01000040">
    <property type="protein sequence ID" value="MUK51221.1"/>
    <property type="molecule type" value="Genomic_DNA"/>
</dbReference>
<dbReference type="InterPro" id="IPR032636">
    <property type="entry name" value="Pilus_assem_E-set-like_dom"/>
</dbReference>
<dbReference type="AlphaFoldDB" id="A0A510UMW5"/>
<proteinExistence type="predicted"/>
<name>A0A510UMW5_ALIFS</name>
<evidence type="ECO:0000313" key="2">
    <source>
        <dbReference type="EMBL" id="GEK15919.1"/>
    </source>
</evidence>
<evidence type="ECO:0000313" key="4">
    <source>
        <dbReference type="Proteomes" id="UP000321787"/>
    </source>
</evidence>
<evidence type="ECO:0000313" key="5">
    <source>
        <dbReference type="Proteomes" id="UP000448038"/>
    </source>
</evidence>
<reference evidence="2 4" key="1">
    <citation type="submission" date="2019-07" db="EMBL/GenBank/DDBJ databases">
        <title>Whole genome shotgun sequence of Aliivibrio fischeri NBRC 101058.</title>
        <authorList>
            <person name="Hosoyama A."/>
            <person name="Uohara A."/>
            <person name="Ohji S."/>
            <person name="Ichikawa N."/>
        </authorList>
    </citation>
    <scope>NUCLEOTIDE SEQUENCE [LARGE SCALE GENOMIC DNA]</scope>
    <source>
        <strain evidence="2 4">NBRC 101058</strain>
    </source>
</reference>
<feature type="domain" description="Pilus assembly protein E-set like" evidence="1">
    <location>
        <begin position="266"/>
        <end position="332"/>
    </location>
</feature>
<dbReference type="EMBL" id="BJTZ01000047">
    <property type="protein sequence ID" value="GEK15919.1"/>
    <property type="molecule type" value="Genomic_DNA"/>
</dbReference>
<evidence type="ECO:0000259" key="1">
    <source>
        <dbReference type="Pfam" id="PF16967"/>
    </source>
</evidence>
<reference evidence="3 5" key="2">
    <citation type="submission" date="2019-11" db="EMBL/GenBank/DDBJ databases">
        <title>Using colonization assays and comparative genomics to discover symbiosis behaviors and factors in Vibrio fischeri.</title>
        <authorList>
            <person name="Bongrand C."/>
            <person name="Moriano-Gutierrez S."/>
            <person name="Arevalo P."/>
            <person name="Mcfall-Ngai M."/>
            <person name="Visick K."/>
            <person name="Polz M.F."/>
            <person name="Ruby E.G."/>
        </authorList>
    </citation>
    <scope>NUCLEOTIDE SEQUENCE [LARGE SCALE GENOMIC DNA]</scope>
    <source>
        <strain evidence="5">emors.4.1</strain>
        <strain evidence="3">Emors.4.1</strain>
    </source>
</reference>
<comment type="caution">
    <text evidence="2">The sequence shown here is derived from an EMBL/GenBank/DDBJ whole genome shotgun (WGS) entry which is preliminary data.</text>
</comment>
<sequence>MKCRTLVLIVVSLYYSTIGWSANYPLEFADFFEERLEIIEIIIAGETRNQFVNGFVNYETFRLTNTADNIEVLTGYLESQQLTDSAITKIIAQLIMGVRANPGCEGRLFMCIPKDVPEEAEFVFDFDAQQLKIFVGSYMLSRNSEDAEYYSSVRLSNALVNWSDLYFYVDGDGIYNLNWSNNPTLGLPLGFFSLETQYQHRERELELYQALYDVEVDEYRAIIGYQGLQAITFNTTDFLNYGANYAGVGLSLGSSQNLLKGQKLAQKRIYFFAPQSAQLEVYQGDRLLLNKVVSSGQQSIGYDELPSGVYSITIVLKQGDQDILREQRQIVNTTQFSLPVGYWDYRVDAGVLDDLVMPESFVNKIPSGERNYGRAAFAYRPSETWLLAMGVTSNIDDSLLQTGGYWVYGDSLSIQYNLGVFVSGSRIHYGQVSVGSLSSSYRYVESDENASALTHLLYGDIASTDWNVSLSGDAFGGTGYLNYFNYQTVHSKSDNISLSWSREAFGGRFNINTTYSMFGEQEDNWNTTLTWTISLDNNLSARTGFYVDQEGLAYNRNSVTYQHSGDYGYTSSTVSIKRGRESDAEWSANVSGHRDAVGYSAYTYLNSDEQRSLSGNLSGSQIISSQIGTMTYKKGRAFVEIKPELVESETAPIDITYNILKNGEYWYRDKVYFDRTTLIKLTPYTDMAFELDADMDNVDIKEGTYHQFVMPGYYYQLNSKIVPLMSQVFLVNDMFGSPVSSVRCLGDGCKSVETLSDDGVVRVNYRKGISFKLISAERQCVYNPELMGEPHIQAYCLPGLYDENNNIIWDDKIDLISPLDAERALLYIGKYESMIEAEHILLKLQEVGLASKSIDVGNNVYIYARYLKQYSMAQRDVLESIDAYVVLDSININQLFSMR</sequence>
<organism evidence="2 4">
    <name type="scientific">Aliivibrio fischeri</name>
    <name type="common">Vibrio fischeri</name>
    <dbReference type="NCBI Taxonomy" id="668"/>
    <lineage>
        <taxon>Bacteria</taxon>
        <taxon>Pseudomonadati</taxon>
        <taxon>Pseudomonadota</taxon>
        <taxon>Gammaproteobacteria</taxon>
        <taxon>Vibrionales</taxon>
        <taxon>Vibrionaceae</taxon>
        <taxon>Aliivibrio</taxon>
    </lineage>
</organism>
<dbReference type="Pfam" id="PF16967">
    <property type="entry name" value="TcfC"/>
    <property type="match status" value="1"/>
</dbReference>
<dbReference type="RefSeq" id="WP_146866553.1">
    <property type="nucleotide sequence ID" value="NZ_BJTZ01000047.1"/>
</dbReference>